<dbReference type="AlphaFoldDB" id="A0A855Y1D0"/>
<name>A0A855Y1D0_9BACL</name>
<reference evidence="1 3" key="1">
    <citation type="submission" date="2018-05" db="EMBL/GenBank/DDBJ databases">
        <title>Freshwater and sediment microbial communities from various areas in North America, analyzing microbe dynamics in response to fracking.</title>
        <authorList>
            <person name="Lamendella R."/>
        </authorList>
    </citation>
    <scope>NUCLEOTIDE SEQUENCE [LARGE SCALE GENOMIC DNA]</scope>
    <source>
        <strain evidence="1 3">DB-3</strain>
        <strain evidence="2 4">NG-13</strain>
    </source>
</reference>
<dbReference type="Proteomes" id="UP000247078">
    <property type="component" value="Unassembled WGS sequence"/>
</dbReference>
<proteinExistence type="predicted"/>
<keyword evidence="4" id="KW-1185">Reference proteome</keyword>
<evidence type="ECO:0000313" key="2">
    <source>
        <dbReference type="EMBL" id="RAJ02914.1"/>
    </source>
</evidence>
<evidence type="ECO:0000313" key="4">
    <source>
        <dbReference type="Proteomes" id="UP000248827"/>
    </source>
</evidence>
<organism evidence="1 3">
    <name type="scientific">Paenibacillus pabuli</name>
    <dbReference type="NCBI Taxonomy" id="1472"/>
    <lineage>
        <taxon>Bacteria</taxon>
        <taxon>Bacillati</taxon>
        <taxon>Bacillota</taxon>
        <taxon>Bacilli</taxon>
        <taxon>Bacillales</taxon>
        <taxon>Paenibacillaceae</taxon>
        <taxon>Paenibacillus</taxon>
    </lineage>
</organism>
<evidence type="ECO:0000313" key="1">
    <source>
        <dbReference type="EMBL" id="PWW33983.1"/>
    </source>
</evidence>
<dbReference type="Proteomes" id="UP000248827">
    <property type="component" value="Unassembled WGS sequence"/>
</dbReference>
<protein>
    <submittedName>
        <fullName evidence="1">Uncharacterized protein</fullName>
    </submittedName>
</protein>
<sequence length="38" mass="4507">MMARDMVMDYDLKFTKTLRSTDTIVYPVHRLFGLIRAT</sequence>
<dbReference type="EMBL" id="QGTZ01000016">
    <property type="protein sequence ID" value="PWW33983.1"/>
    <property type="molecule type" value="Genomic_DNA"/>
</dbReference>
<dbReference type="EMBL" id="QLLI01000001">
    <property type="protein sequence ID" value="RAJ02914.1"/>
    <property type="molecule type" value="Genomic_DNA"/>
</dbReference>
<accession>A0A855Y1D0</accession>
<evidence type="ECO:0000313" key="3">
    <source>
        <dbReference type="Proteomes" id="UP000247078"/>
    </source>
</evidence>
<gene>
    <name evidence="2" type="ORF">DET54_101109</name>
    <name evidence="1" type="ORF">DET56_11633</name>
</gene>
<comment type="caution">
    <text evidence="1">The sequence shown here is derived from an EMBL/GenBank/DDBJ whole genome shotgun (WGS) entry which is preliminary data.</text>
</comment>